<protein>
    <recommendedName>
        <fullName evidence="1">DUF7146 domain-containing protein</fullName>
    </recommendedName>
</protein>
<geneLocation type="plasmid" evidence="2">
    <name>QpRS</name>
</geneLocation>
<evidence type="ECO:0000313" key="2">
    <source>
        <dbReference type="EMBL" id="CAA75826.1"/>
    </source>
</evidence>
<dbReference type="InterPro" id="IPR055570">
    <property type="entry name" value="DUF7146"/>
</dbReference>
<sequence length="169" mass="18753">MTGGQHQGSFHNFETGEKGSMIQLLMSELGLDFKSALEQRHWMLGGDLITKTEVKSKSKPSIPDKDDAASRKVAYINKLIKQSVPLSGTVAERYLTDRAIRNVFSPDLKFIEKINTGRGNQAIKPFASALLAIARDKNGEVKAIQVTYLDTKDGHKLEGLKIKKRTSDH</sequence>
<feature type="domain" description="DUF7146" evidence="1">
    <location>
        <begin position="72"/>
        <end position="158"/>
    </location>
</feature>
<dbReference type="EMBL" id="Y15898">
    <property type="protein sequence ID" value="CAA75826.1"/>
    <property type="molecule type" value="Genomic_DNA"/>
</dbReference>
<dbReference type="AlphaFoldDB" id="O52871"/>
<dbReference type="Pfam" id="PF23639">
    <property type="entry name" value="DUF7146"/>
    <property type="match status" value="1"/>
</dbReference>
<evidence type="ECO:0000259" key="1">
    <source>
        <dbReference type="Pfam" id="PF23639"/>
    </source>
</evidence>
<accession>O52871</accession>
<keyword evidence="2" id="KW-0614">Plasmid</keyword>
<proteinExistence type="predicted"/>
<name>O52871_COXBE</name>
<organism evidence="2">
    <name type="scientific">Coxiella burnetii</name>
    <dbReference type="NCBI Taxonomy" id="777"/>
    <lineage>
        <taxon>Bacteria</taxon>
        <taxon>Pseudomonadati</taxon>
        <taxon>Pseudomonadota</taxon>
        <taxon>Gammaproteobacteria</taxon>
        <taxon>Legionellales</taxon>
        <taxon>Coxiellaceae</taxon>
        <taxon>Coxiella</taxon>
    </lineage>
</organism>
<gene>
    <name evidence="2" type="primary">orf 169</name>
</gene>
<reference evidence="2" key="1">
    <citation type="submission" date="1998-03" db="EMBL/GenBank/DDBJ databases">
        <authorList>
            <person name="Lautenschlaeger S."/>
            <person name="Jaeger C."/>
            <person name="Willems H."/>
            <person name="Baljer G."/>
        </authorList>
    </citation>
    <scope>NUCLEOTIDE SEQUENCE</scope>
    <source>
        <strain evidence="2">Priscilla Q177</strain>
        <plasmid evidence="2">QpRS</plasmid>
    </source>
</reference>